<dbReference type="eggNOG" id="COG0101">
    <property type="taxonomic scope" value="Bacteria"/>
</dbReference>
<dbReference type="GO" id="GO:0031119">
    <property type="term" value="P:tRNA pseudouridine synthesis"/>
    <property type="evidence" value="ECO:0007669"/>
    <property type="project" value="UniProtKB-UniRule"/>
</dbReference>
<protein>
    <recommendedName>
        <fullName evidence="4">tRNA pseudouridine synthase A</fullName>
        <ecNumber evidence="4">5.4.99.12</ecNumber>
    </recommendedName>
    <alternativeName>
        <fullName evidence="4">tRNA pseudouridine(38-40) synthase</fullName>
    </alternativeName>
    <alternativeName>
        <fullName evidence="4">tRNA pseudouridylate synthase I</fullName>
    </alternativeName>
    <alternativeName>
        <fullName evidence="4">tRNA-uridine isomerase I</fullName>
    </alternativeName>
</protein>
<evidence type="ECO:0000256" key="6">
    <source>
        <dbReference type="SAM" id="MobiDB-lite"/>
    </source>
</evidence>
<sequence length="378" mass="41032">MTRWRLDISYDGANFSGWARQPHLRTVQGELETWIPRVLRLDRPTPLTVAGRTDSGVHARGQVAHVDLPDGLDPRADLHRRLPRVLDPDLVVREITEVPSTFDARFSALWRRYVYRVWDADSVPDPLLRSHVVTVRERLDLDALNGAGQSLLGLRDFAAFCKHREGATTIRTLMDCHAVRRGSTPGPAHTNHDGPLPDQHAGPVHGGETTQDCMAQDCMAQGNTTRRCMTRGEAESRPIKVTRSTGADEAAGTIEITVLADAFCHSMVRSLVGALTAVASGKRDQAWLDEVMTSSRRHSSVLVMPAAGLTLEEVGYPDEDGLAARAAQARARRSQEDLDAARSGTAGSLPGAPPVPGTSHGTTGPAVTESAAREETCW</sequence>
<dbReference type="RefSeq" id="WP_021104931.1">
    <property type="nucleotide sequence ID" value="NZ_LT906441.1"/>
</dbReference>
<dbReference type="Proteomes" id="UP000215332">
    <property type="component" value="Chromosome 1"/>
</dbReference>
<dbReference type="CDD" id="cd02570">
    <property type="entry name" value="PseudoU_synth_EcTruA"/>
    <property type="match status" value="1"/>
</dbReference>
<dbReference type="Gene3D" id="3.30.70.580">
    <property type="entry name" value="Pseudouridine synthase I, catalytic domain, N-terminal subdomain"/>
    <property type="match status" value="1"/>
</dbReference>
<evidence type="ECO:0000256" key="4">
    <source>
        <dbReference type="HAMAP-Rule" id="MF_00171"/>
    </source>
</evidence>
<dbReference type="EC" id="5.4.99.12" evidence="4"/>
<feature type="domain" description="Pseudouridine synthase I TruA alpha/beta" evidence="7">
    <location>
        <begin position="149"/>
        <end position="317"/>
    </location>
</feature>
<evidence type="ECO:0000256" key="3">
    <source>
        <dbReference type="ARBA" id="ARBA00023235"/>
    </source>
</evidence>
<dbReference type="EMBL" id="LT906441">
    <property type="protein sequence ID" value="SNV40120.1"/>
    <property type="molecule type" value="Genomic_DNA"/>
</dbReference>
<reference evidence="8 9" key="1">
    <citation type="submission" date="2017-06" db="EMBL/GenBank/DDBJ databases">
        <authorList>
            <consortium name="Pathogen Informatics"/>
        </authorList>
    </citation>
    <scope>NUCLEOTIDE SEQUENCE [LARGE SCALE GENOMIC DNA]</scope>
    <source>
        <strain evidence="8 9">NCTC11865</strain>
    </source>
</reference>
<dbReference type="GO" id="GO:0003723">
    <property type="term" value="F:RNA binding"/>
    <property type="evidence" value="ECO:0007669"/>
    <property type="project" value="InterPro"/>
</dbReference>
<dbReference type="InterPro" id="IPR020095">
    <property type="entry name" value="PsdUridine_synth_TruA_C"/>
</dbReference>
<dbReference type="HAMAP" id="MF_00171">
    <property type="entry name" value="TruA"/>
    <property type="match status" value="1"/>
</dbReference>
<keyword evidence="3 4" id="KW-0413">Isomerase</keyword>
<feature type="active site" description="Nucleophile" evidence="4">
    <location>
        <position position="54"/>
    </location>
</feature>
<accession>A0A239X127</accession>
<comment type="catalytic activity">
    <reaction evidence="4 5">
        <text>uridine(38/39/40) in tRNA = pseudouridine(38/39/40) in tRNA</text>
        <dbReference type="Rhea" id="RHEA:22376"/>
        <dbReference type="Rhea" id="RHEA-COMP:10085"/>
        <dbReference type="Rhea" id="RHEA-COMP:10087"/>
        <dbReference type="ChEBI" id="CHEBI:65314"/>
        <dbReference type="ChEBI" id="CHEBI:65315"/>
        <dbReference type="EC" id="5.4.99.12"/>
    </reaction>
</comment>
<comment type="subunit">
    <text evidence="4">Homodimer.</text>
</comment>
<evidence type="ECO:0000256" key="2">
    <source>
        <dbReference type="ARBA" id="ARBA00022694"/>
    </source>
</evidence>
<organism evidence="8 9">
    <name type="scientific">Cutibacterium granulosum</name>
    <dbReference type="NCBI Taxonomy" id="33011"/>
    <lineage>
        <taxon>Bacteria</taxon>
        <taxon>Bacillati</taxon>
        <taxon>Actinomycetota</taxon>
        <taxon>Actinomycetes</taxon>
        <taxon>Propionibacteriales</taxon>
        <taxon>Propionibacteriaceae</taxon>
        <taxon>Cutibacterium</taxon>
    </lineage>
</organism>
<evidence type="ECO:0000256" key="5">
    <source>
        <dbReference type="RuleBase" id="RU003792"/>
    </source>
</evidence>
<dbReference type="InterPro" id="IPR020094">
    <property type="entry name" value="TruA/RsuA/RluB/E/F_N"/>
</dbReference>
<feature type="region of interest" description="Disordered" evidence="6">
    <location>
        <begin position="325"/>
        <end position="378"/>
    </location>
</feature>
<comment type="similarity">
    <text evidence="1 4 5">Belongs to the tRNA pseudouridine synthase TruA family.</text>
</comment>
<evidence type="ECO:0000259" key="7">
    <source>
        <dbReference type="Pfam" id="PF01416"/>
    </source>
</evidence>
<dbReference type="InterPro" id="IPR020097">
    <property type="entry name" value="PsdUridine_synth_TruA_a/b_dom"/>
</dbReference>
<dbReference type="GO" id="GO:0160147">
    <property type="term" value="F:tRNA pseudouridine(38-40) synthase activity"/>
    <property type="evidence" value="ECO:0007669"/>
    <property type="project" value="UniProtKB-EC"/>
</dbReference>
<evidence type="ECO:0000256" key="1">
    <source>
        <dbReference type="ARBA" id="ARBA00009375"/>
    </source>
</evidence>
<comment type="function">
    <text evidence="4">Formation of pseudouridine at positions 38, 39 and 40 in the anticodon stem and loop of transfer RNAs.</text>
</comment>
<gene>
    <name evidence="4 8" type="primary">truA</name>
    <name evidence="8" type="ORF">SAMEA4412665_01871</name>
</gene>
<dbReference type="InterPro" id="IPR001406">
    <property type="entry name" value="PsdUridine_synth_TruA"/>
</dbReference>
<dbReference type="Gene3D" id="3.30.70.660">
    <property type="entry name" value="Pseudouridine synthase I, catalytic domain, C-terminal subdomain"/>
    <property type="match status" value="1"/>
</dbReference>
<dbReference type="KEGG" id="cgrn:4412665_01871"/>
<feature type="region of interest" description="Disordered" evidence="6">
    <location>
        <begin position="182"/>
        <end position="208"/>
    </location>
</feature>
<evidence type="ECO:0000313" key="8">
    <source>
        <dbReference type="EMBL" id="SNV40120.1"/>
    </source>
</evidence>
<comment type="caution">
    <text evidence="4">Lacks conserved residue(s) required for the propagation of feature annotation.</text>
</comment>
<dbReference type="Pfam" id="PF01416">
    <property type="entry name" value="PseudoU_synth_1"/>
    <property type="match status" value="1"/>
</dbReference>
<dbReference type="PANTHER" id="PTHR11142">
    <property type="entry name" value="PSEUDOURIDYLATE SYNTHASE"/>
    <property type="match status" value="1"/>
</dbReference>
<keyword evidence="2 4" id="KW-0819">tRNA processing</keyword>
<proteinExistence type="inferred from homology"/>
<dbReference type="InterPro" id="IPR020103">
    <property type="entry name" value="PsdUridine_synth_cat_dom_sf"/>
</dbReference>
<dbReference type="FunFam" id="3.30.70.580:FF:000001">
    <property type="entry name" value="tRNA pseudouridine synthase A"/>
    <property type="match status" value="1"/>
</dbReference>
<dbReference type="AlphaFoldDB" id="A0A239X127"/>
<dbReference type="PANTHER" id="PTHR11142:SF0">
    <property type="entry name" value="TRNA PSEUDOURIDINE SYNTHASE-LIKE 1"/>
    <property type="match status" value="1"/>
</dbReference>
<feature type="binding site" evidence="4">
    <location>
        <position position="113"/>
    </location>
    <ligand>
        <name>substrate</name>
    </ligand>
</feature>
<evidence type="ECO:0000313" key="9">
    <source>
        <dbReference type="Proteomes" id="UP000215332"/>
    </source>
</evidence>
<name>A0A239X127_9ACTN</name>
<dbReference type="SUPFAM" id="SSF55120">
    <property type="entry name" value="Pseudouridine synthase"/>
    <property type="match status" value="1"/>
</dbReference>